<evidence type="ECO:0000313" key="1">
    <source>
        <dbReference type="EMBL" id="ASY10012.1"/>
    </source>
</evidence>
<protein>
    <recommendedName>
        <fullName evidence="3">Phytanoyl-CoA dioxygenase</fullName>
    </recommendedName>
</protein>
<keyword evidence="2" id="KW-1185">Reference proteome</keyword>
<organism evidence="1 2">
    <name type="scientific">Candidatus Planktophila lacus</name>
    <dbReference type="NCBI Taxonomy" id="1884913"/>
    <lineage>
        <taxon>Bacteria</taxon>
        <taxon>Bacillati</taxon>
        <taxon>Actinomycetota</taxon>
        <taxon>Actinomycetes</taxon>
        <taxon>Candidatus Nanopelagicales</taxon>
        <taxon>Candidatus Nanopelagicaceae</taxon>
        <taxon>Candidatus Planktophila</taxon>
    </lineage>
</organism>
<dbReference type="EMBL" id="CP016769">
    <property type="protein sequence ID" value="ASY10012.1"/>
    <property type="molecule type" value="Genomic_DNA"/>
</dbReference>
<sequence>MHNFLENKREAEMTLQEVKSTGCYVQHQFLDEGHIDELKKFFQLPESRPGVVEFKKADIENSESEVLSDLFRDIEKIMKQIDKHLEFHKLWFQTTTSNSIHAFEAKASPFLPHIDTQRYTKAMVYLTDVNLESGPFTTSKQNPNDFEELRKQIFMKDPAALEYQSNQPEFDTSAVDFSPILGKRGMLVVFDTNTPHFAGKIEEGLRQILRFDYWSKKHILKN</sequence>
<gene>
    <name evidence="1" type="ORF">A1s21148_00210</name>
</gene>
<name>A0AAC9YPE8_9ACTN</name>
<evidence type="ECO:0000313" key="2">
    <source>
        <dbReference type="Proteomes" id="UP000217144"/>
    </source>
</evidence>
<dbReference type="AlphaFoldDB" id="A0AAC9YPE8"/>
<reference evidence="1 2" key="1">
    <citation type="submission" date="2016-07" db="EMBL/GenBank/DDBJ databases">
        <title>High microdiversification within the ubiquitous acI lineage of Actinobacteria.</title>
        <authorList>
            <person name="Neuenschwander S.M."/>
            <person name="Salcher M."/>
            <person name="Ghai R."/>
            <person name="Pernthaler J."/>
        </authorList>
    </citation>
    <scope>NUCLEOTIDE SEQUENCE [LARGE SCALE GENOMIC DNA]</scope>
    <source>
        <strain evidence="1">MMS-21-148</strain>
    </source>
</reference>
<dbReference type="SUPFAM" id="SSF51197">
    <property type="entry name" value="Clavaminate synthase-like"/>
    <property type="match status" value="1"/>
</dbReference>
<accession>A0AAC9YPE8</accession>
<dbReference type="Gene3D" id="2.60.120.620">
    <property type="entry name" value="q2cbj1_9rhob like domain"/>
    <property type="match status" value="1"/>
</dbReference>
<dbReference type="Proteomes" id="UP000217144">
    <property type="component" value="Chromosome"/>
</dbReference>
<proteinExistence type="predicted"/>
<dbReference type="KEGG" id="plan:A1s21148_00210"/>
<evidence type="ECO:0008006" key="3">
    <source>
        <dbReference type="Google" id="ProtNLM"/>
    </source>
</evidence>